<comment type="subcellular location">
    <subcellularLocation>
        <location evidence="1">Endomembrane system</location>
        <topology evidence="1">Multi-pass membrane protein</topology>
    </subcellularLocation>
</comment>
<dbReference type="InterPro" id="IPR045018">
    <property type="entry name" value="Azg-like"/>
</dbReference>
<dbReference type="InterPro" id="IPR006043">
    <property type="entry name" value="NCS2"/>
</dbReference>
<keyword evidence="5 7" id="KW-1133">Transmembrane helix</keyword>
<feature type="transmembrane region" description="Helical" evidence="7">
    <location>
        <begin position="174"/>
        <end position="198"/>
    </location>
</feature>
<dbReference type="GO" id="GO:0005886">
    <property type="term" value="C:plasma membrane"/>
    <property type="evidence" value="ECO:0007669"/>
    <property type="project" value="TreeGrafter"/>
</dbReference>
<evidence type="ECO:0000256" key="1">
    <source>
        <dbReference type="ARBA" id="ARBA00004127"/>
    </source>
</evidence>
<evidence type="ECO:0000256" key="6">
    <source>
        <dbReference type="ARBA" id="ARBA00023136"/>
    </source>
</evidence>
<feature type="transmembrane region" description="Helical" evidence="7">
    <location>
        <begin position="139"/>
        <end position="162"/>
    </location>
</feature>
<sequence>MLAHWASVSTKRSIHSLNHNQAKDGILNLNRPYIVFVNPQILATTGMEPGAVFVATCLAAAFGSLVMALAANYPIALAPGMGLNAYFAFTVVASQGYSWQQALGAVFCSGVLFVLLSLSRLRERILGAFPASLRRATSAGIGLFLAIIALMHAGIVVAHPATLIAAGDLTQAPAILALVGFSLLFVDFFDTAGTLIGVAHRGGLLDANGRRPRLRRALLADSSATVFGALIGTSNTTSYIESAAGVAAGGRTGLTAAVTAVLFLLTLFLAPLAAMVPSYATAGALMSIACLMARGLAELDWEDVTEYAPAIVTAITMPLTYSIATGIGLGFITYATIKLAAGRWRDVSLPVIAVALLFCLKFALG</sequence>
<dbReference type="GO" id="GO:0012505">
    <property type="term" value="C:endomembrane system"/>
    <property type="evidence" value="ECO:0007669"/>
    <property type="project" value="UniProtKB-SubCell"/>
</dbReference>
<dbReference type="AlphaFoldDB" id="A0A7H1N6F7"/>
<gene>
    <name evidence="8" type="ORF">HQ394_11905</name>
</gene>
<feature type="transmembrane region" description="Helical" evidence="7">
    <location>
        <begin position="50"/>
        <end position="69"/>
    </location>
</feature>
<feature type="transmembrane region" description="Helical" evidence="7">
    <location>
        <begin position="252"/>
        <end position="272"/>
    </location>
</feature>
<feature type="transmembrane region" description="Helical" evidence="7">
    <location>
        <begin position="347"/>
        <end position="364"/>
    </location>
</feature>
<dbReference type="PANTHER" id="PTHR43337">
    <property type="entry name" value="XANTHINE/URACIL PERMEASE C887.17-RELATED"/>
    <property type="match status" value="1"/>
</dbReference>
<dbReference type="EMBL" id="CP053923">
    <property type="protein sequence ID" value="QNT71293.1"/>
    <property type="molecule type" value="Genomic_DNA"/>
</dbReference>
<evidence type="ECO:0000256" key="3">
    <source>
        <dbReference type="ARBA" id="ARBA00022448"/>
    </source>
</evidence>
<feature type="transmembrane region" description="Helical" evidence="7">
    <location>
        <begin position="279"/>
        <end position="297"/>
    </location>
</feature>
<protein>
    <submittedName>
        <fullName evidence="8">NCS2 family permease</fullName>
    </submittedName>
</protein>
<keyword evidence="4 7" id="KW-0812">Transmembrane</keyword>
<keyword evidence="6 7" id="KW-0472">Membrane</keyword>
<organism evidence="8 9">
    <name type="scientific">Defluviicoccus vanus</name>
    <dbReference type="NCBI Taxonomy" id="111831"/>
    <lineage>
        <taxon>Bacteria</taxon>
        <taxon>Pseudomonadati</taxon>
        <taxon>Pseudomonadota</taxon>
        <taxon>Alphaproteobacteria</taxon>
        <taxon>Rhodospirillales</taxon>
        <taxon>Rhodospirillaceae</taxon>
        <taxon>Defluviicoccus</taxon>
    </lineage>
</organism>
<feature type="transmembrane region" description="Helical" evidence="7">
    <location>
        <begin position="99"/>
        <end position="118"/>
    </location>
</feature>
<evidence type="ECO:0000256" key="7">
    <source>
        <dbReference type="SAM" id="Phobius"/>
    </source>
</evidence>
<keyword evidence="9" id="KW-1185">Reference proteome</keyword>
<dbReference type="Pfam" id="PF00860">
    <property type="entry name" value="Xan_ur_permease"/>
    <property type="match status" value="1"/>
</dbReference>
<dbReference type="KEGG" id="dvn:HQ394_11905"/>
<evidence type="ECO:0000313" key="9">
    <source>
        <dbReference type="Proteomes" id="UP000516369"/>
    </source>
</evidence>
<keyword evidence="3" id="KW-0813">Transport</keyword>
<evidence type="ECO:0000256" key="2">
    <source>
        <dbReference type="ARBA" id="ARBA00005697"/>
    </source>
</evidence>
<evidence type="ECO:0000313" key="8">
    <source>
        <dbReference type="EMBL" id="QNT71293.1"/>
    </source>
</evidence>
<accession>A0A7H1N6F7</accession>
<reference evidence="8 9" key="1">
    <citation type="submission" date="2020-05" db="EMBL/GenBank/DDBJ databases">
        <title>Complete closed genome sequence of Defluviicoccus vanus.</title>
        <authorList>
            <person name="Bessarab I."/>
            <person name="Arumugam K."/>
            <person name="Maszenan A.M."/>
            <person name="Seviour R.J."/>
            <person name="Williams R.B."/>
        </authorList>
    </citation>
    <scope>NUCLEOTIDE SEQUENCE [LARGE SCALE GENOMIC DNA]</scope>
    <source>
        <strain evidence="8 9">Ben 114</strain>
    </source>
</reference>
<evidence type="ECO:0000256" key="5">
    <source>
        <dbReference type="ARBA" id="ARBA00022989"/>
    </source>
</evidence>
<comment type="similarity">
    <text evidence="2">Belongs to the nucleobase:cation symporter-2 (NCS2) (TC 2.A.40) family. Azg-like subfamily.</text>
</comment>
<feature type="transmembrane region" description="Helical" evidence="7">
    <location>
        <begin position="309"/>
        <end position="335"/>
    </location>
</feature>
<dbReference type="Proteomes" id="UP000516369">
    <property type="component" value="Chromosome"/>
</dbReference>
<dbReference type="GO" id="GO:0015207">
    <property type="term" value="F:adenine transmembrane transporter activity"/>
    <property type="evidence" value="ECO:0007669"/>
    <property type="project" value="TreeGrafter"/>
</dbReference>
<proteinExistence type="inferred from homology"/>
<dbReference type="PANTHER" id="PTHR43337:SF1">
    <property type="entry name" value="XANTHINE_URACIL PERMEASE C887.17-RELATED"/>
    <property type="match status" value="1"/>
</dbReference>
<name>A0A7H1N6F7_9PROT</name>
<feature type="transmembrane region" description="Helical" evidence="7">
    <location>
        <begin position="218"/>
        <end position="240"/>
    </location>
</feature>
<evidence type="ECO:0000256" key="4">
    <source>
        <dbReference type="ARBA" id="ARBA00022692"/>
    </source>
</evidence>